<dbReference type="RefSeq" id="WP_241716217.1">
    <property type="nucleotide sequence ID" value="NZ_JALBUF010000015.1"/>
</dbReference>
<evidence type="ECO:0000256" key="3">
    <source>
        <dbReference type="ARBA" id="ARBA00022691"/>
    </source>
</evidence>
<dbReference type="SFLD" id="SFLDG01067">
    <property type="entry name" value="SPASM/twitch_domain_containing"/>
    <property type="match status" value="1"/>
</dbReference>
<dbReference type="Proteomes" id="UP001139263">
    <property type="component" value="Unassembled WGS sequence"/>
</dbReference>
<keyword evidence="3" id="KW-0949">S-adenosyl-L-methionine</keyword>
<dbReference type="InterPro" id="IPR007197">
    <property type="entry name" value="rSAM"/>
</dbReference>
<dbReference type="PIRSF" id="PIRSF037420">
    <property type="entry name" value="PQQ_syn_pqqE"/>
    <property type="match status" value="1"/>
</dbReference>
<dbReference type="SFLD" id="SFLDS00029">
    <property type="entry name" value="Radical_SAM"/>
    <property type="match status" value="1"/>
</dbReference>
<dbReference type="CDD" id="cd21123">
    <property type="entry name" value="SPASM_MftC-like"/>
    <property type="match status" value="1"/>
</dbReference>
<keyword evidence="4" id="KW-0479">Metal-binding</keyword>
<keyword evidence="2" id="KW-0004">4Fe-4S</keyword>
<gene>
    <name evidence="8" type="primary">mftC_1</name>
    <name evidence="8" type="ORF">MM817_02788</name>
</gene>
<comment type="caution">
    <text evidence="8">The sequence shown here is derived from an EMBL/GenBank/DDBJ whole genome shotgun (WGS) entry which is preliminary data.</text>
</comment>
<accession>A0A9X1VA39</accession>
<dbReference type="SFLD" id="SFLDG01386">
    <property type="entry name" value="main_SPASM_domain-containing"/>
    <property type="match status" value="1"/>
</dbReference>
<sequence length="366" mass="40881">MDVVNEYVQKSPAIQMDFSQSPYIAIWEVTRACQLHCLHCRAQAQRQRDPRELSTAEGLELIDQIAEMGTSFIVFTGGDPLEREDLFTFISYARSLGLHVGISPSATPKVTKEAIVRAKEVGLSRWAFSLDGSTAQIHDQFRGTKGSFDLTINALNILFEEGIAIQLNSTLSVYNFHDLSNIADLAESFGAVLWSVFSLIPTGRARAQDMISAQEHEQVMEWLYQQSLRRPFLIKTTESPEYRRVALLHDSASVRRSVNDGDGFVFISHIGDVFPSGFLPILSGNIRDDKLSHIYRESEVFCALRDRSRLVGKCGICPFREACGGSRARAYAVTGNYFESDPLCLYTPGETVDGISNRHRPQTMLG</sequence>
<evidence type="ECO:0000256" key="6">
    <source>
        <dbReference type="ARBA" id="ARBA00023014"/>
    </source>
</evidence>
<evidence type="ECO:0000313" key="9">
    <source>
        <dbReference type="Proteomes" id="UP001139263"/>
    </source>
</evidence>
<keyword evidence="6" id="KW-0411">Iron-sulfur</keyword>
<proteinExistence type="predicted"/>
<dbReference type="PROSITE" id="PS51918">
    <property type="entry name" value="RADICAL_SAM"/>
    <property type="match status" value="1"/>
</dbReference>
<dbReference type="SMART" id="SM00729">
    <property type="entry name" value="Elp3"/>
    <property type="match status" value="1"/>
</dbReference>
<keyword evidence="9" id="KW-1185">Reference proteome</keyword>
<evidence type="ECO:0000256" key="1">
    <source>
        <dbReference type="ARBA" id="ARBA00001966"/>
    </source>
</evidence>
<dbReference type="InterPro" id="IPR017200">
    <property type="entry name" value="PqqE-like"/>
</dbReference>
<evidence type="ECO:0000256" key="4">
    <source>
        <dbReference type="ARBA" id="ARBA00022723"/>
    </source>
</evidence>
<dbReference type="GO" id="GO:0016740">
    <property type="term" value="F:transferase activity"/>
    <property type="evidence" value="ECO:0007669"/>
    <property type="project" value="UniProtKB-KW"/>
</dbReference>
<organism evidence="8 9">
    <name type="scientific">Sulfoacidibacillus ferrooxidans</name>
    <dbReference type="NCBI Taxonomy" id="2005001"/>
    <lineage>
        <taxon>Bacteria</taxon>
        <taxon>Bacillati</taxon>
        <taxon>Bacillota</taxon>
        <taxon>Bacilli</taxon>
        <taxon>Bacillales</taxon>
        <taxon>Alicyclobacillaceae</taxon>
        <taxon>Sulfoacidibacillus</taxon>
    </lineage>
</organism>
<comment type="cofactor">
    <cofactor evidence="1">
        <name>[4Fe-4S] cluster</name>
        <dbReference type="ChEBI" id="CHEBI:49883"/>
    </cofactor>
</comment>
<reference evidence="8" key="1">
    <citation type="submission" date="2022-03" db="EMBL/GenBank/DDBJ databases">
        <title>Draft Genome Sequence of Firmicute Strain S0AB, a Heterotrophic Iron/Sulfur-Oxidizing Extreme Acidophile.</title>
        <authorList>
            <person name="Vergara E."/>
            <person name="Pakostova E."/>
            <person name="Johnson D.B."/>
            <person name="Holmes D.S."/>
        </authorList>
    </citation>
    <scope>NUCLEOTIDE SEQUENCE</scope>
    <source>
        <strain evidence="8">S0AB</strain>
    </source>
</reference>
<dbReference type="Pfam" id="PF04055">
    <property type="entry name" value="Radical_SAM"/>
    <property type="match status" value="1"/>
</dbReference>
<evidence type="ECO:0000256" key="2">
    <source>
        <dbReference type="ARBA" id="ARBA00022485"/>
    </source>
</evidence>
<dbReference type="EMBL" id="JALBUF010000015">
    <property type="protein sequence ID" value="MCI0184491.1"/>
    <property type="molecule type" value="Genomic_DNA"/>
</dbReference>
<keyword evidence="8" id="KW-0808">Transferase</keyword>
<feature type="domain" description="Radical SAM core" evidence="7">
    <location>
        <begin position="19"/>
        <end position="241"/>
    </location>
</feature>
<dbReference type="AlphaFoldDB" id="A0A9X1VA39"/>
<evidence type="ECO:0000313" key="8">
    <source>
        <dbReference type="EMBL" id="MCI0184491.1"/>
    </source>
</evidence>
<dbReference type="InterPro" id="IPR058240">
    <property type="entry name" value="rSAM_sf"/>
</dbReference>
<dbReference type="GO" id="GO:0046872">
    <property type="term" value="F:metal ion binding"/>
    <property type="evidence" value="ECO:0007669"/>
    <property type="project" value="UniProtKB-KW"/>
</dbReference>
<dbReference type="PANTHER" id="PTHR11228:SF34">
    <property type="entry name" value="TUNGSTEN-CONTAINING ALDEHYDE FERREDOXIN OXIDOREDUCTASE COFACTOR MODIFYING PROTEIN"/>
    <property type="match status" value="1"/>
</dbReference>
<dbReference type="GO" id="GO:0051539">
    <property type="term" value="F:4 iron, 4 sulfur cluster binding"/>
    <property type="evidence" value="ECO:0007669"/>
    <property type="project" value="UniProtKB-KW"/>
</dbReference>
<protein>
    <submittedName>
        <fullName evidence="8">Mycofactocin radical SAM maturase MftC</fullName>
        <ecNumber evidence="8">2.-.-.-</ecNumber>
    </submittedName>
</protein>
<dbReference type="SUPFAM" id="SSF102114">
    <property type="entry name" value="Radical SAM enzymes"/>
    <property type="match status" value="1"/>
</dbReference>
<name>A0A9X1VA39_9BACL</name>
<keyword evidence="5" id="KW-0408">Iron</keyword>
<dbReference type="Gene3D" id="3.20.20.70">
    <property type="entry name" value="Aldolase class I"/>
    <property type="match status" value="1"/>
</dbReference>
<evidence type="ECO:0000256" key="5">
    <source>
        <dbReference type="ARBA" id="ARBA00023004"/>
    </source>
</evidence>
<dbReference type="InterPro" id="IPR050377">
    <property type="entry name" value="Radical_SAM_PqqE_MftC-like"/>
</dbReference>
<dbReference type="CDD" id="cd01335">
    <property type="entry name" value="Radical_SAM"/>
    <property type="match status" value="1"/>
</dbReference>
<dbReference type="PANTHER" id="PTHR11228">
    <property type="entry name" value="RADICAL SAM DOMAIN PROTEIN"/>
    <property type="match status" value="1"/>
</dbReference>
<dbReference type="InterPro" id="IPR006638">
    <property type="entry name" value="Elp3/MiaA/NifB-like_rSAM"/>
</dbReference>
<dbReference type="EC" id="2.-.-.-" evidence="8"/>
<evidence type="ECO:0000259" key="7">
    <source>
        <dbReference type="PROSITE" id="PS51918"/>
    </source>
</evidence>
<dbReference type="InterPro" id="IPR013785">
    <property type="entry name" value="Aldolase_TIM"/>
</dbReference>